<accession>A0A354YX33</accession>
<gene>
    <name evidence="1" type="ORF">DDZ44_04975</name>
</gene>
<protein>
    <submittedName>
        <fullName evidence="1">Gamma carbonic anhydrase family protein</fullName>
    </submittedName>
</protein>
<dbReference type="Pfam" id="PF00132">
    <property type="entry name" value="Hexapep"/>
    <property type="match status" value="1"/>
</dbReference>
<dbReference type="PANTHER" id="PTHR13061:SF29">
    <property type="entry name" value="GAMMA CARBONIC ANHYDRASE-LIKE 1, MITOCHONDRIAL-RELATED"/>
    <property type="match status" value="1"/>
</dbReference>
<dbReference type="InterPro" id="IPR011004">
    <property type="entry name" value="Trimer_LpxA-like_sf"/>
</dbReference>
<evidence type="ECO:0000313" key="2">
    <source>
        <dbReference type="Proteomes" id="UP000263273"/>
    </source>
</evidence>
<dbReference type="InterPro" id="IPR001451">
    <property type="entry name" value="Hexapep"/>
</dbReference>
<name>A0A354YX33_9FIRM</name>
<dbReference type="SUPFAM" id="SSF51161">
    <property type="entry name" value="Trimeric LpxA-like enzymes"/>
    <property type="match status" value="1"/>
</dbReference>
<dbReference type="AlphaFoldDB" id="A0A354YX33"/>
<feature type="non-terminal residue" evidence="1">
    <location>
        <position position="87"/>
    </location>
</feature>
<dbReference type="EMBL" id="DNZF01000108">
    <property type="protein sequence ID" value="HBK53271.1"/>
    <property type="molecule type" value="Genomic_DNA"/>
</dbReference>
<evidence type="ECO:0000313" key="1">
    <source>
        <dbReference type="EMBL" id="HBK53271.1"/>
    </source>
</evidence>
<proteinExistence type="predicted"/>
<feature type="non-terminal residue" evidence="1">
    <location>
        <position position="1"/>
    </location>
</feature>
<dbReference type="Gene3D" id="2.160.10.10">
    <property type="entry name" value="Hexapeptide repeat proteins"/>
    <property type="match status" value="1"/>
</dbReference>
<organism evidence="1 2">
    <name type="scientific">Syntrophomonas wolfei</name>
    <dbReference type="NCBI Taxonomy" id="863"/>
    <lineage>
        <taxon>Bacteria</taxon>
        <taxon>Bacillati</taxon>
        <taxon>Bacillota</taxon>
        <taxon>Clostridia</taxon>
        <taxon>Eubacteriales</taxon>
        <taxon>Syntrophomonadaceae</taxon>
        <taxon>Syntrophomonas</taxon>
    </lineage>
</organism>
<reference evidence="1 2" key="1">
    <citation type="journal article" date="2018" name="Nat. Biotechnol.">
        <title>A standardized bacterial taxonomy based on genome phylogeny substantially revises the tree of life.</title>
        <authorList>
            <person name="Parks D.H."/>
            <person name="Chuvochina M."/>
            <person name="Waite D.W."/>
            <person name="Rinke C."/>
            <person name="Skarshewski A."/>
            <person name="Chaumeil P.A."/>
            <person name="Hugenholtz P."/>
        </authorList>
    </citation>
    <scope>NUCLEOTIDE SEQUENCE [LARGE SCALE GENOMIC DNA]</scope>
    <source>
        <strain evidence="1">UBA10948</strain>
    </source>
</reference>
<comment type="caution">
    <text evidence="1">The sequence shown here is derived from an EMBL/GenBank/DDBJ whole genome shotgun (WGS) entry which is preliminary data.</text>
</comment>
<dbReference type="InterPro" id="IPR050484">
    <property type="entry name" value="Transf_Hexapept/Carb_Anhydrase"/>
</dbReference>
<dbReference type="PANTHER" id="PTHR13061">
    <property type="entry name" value="DYNACTIN SUBUNIT P25"/>
    <property type="match status" value="1"/>
</dbReference>
<dbReference type="Proteomes" id="UP000263273">
    <property type="component" value="Unassembled WGS sequence"/>
</dbReference>
<sequence length="87" mass="9161">IHDNVLIGHGAIVHGPCVINEYVVIGMGAIVSTGCEIGTESILAAGSFLPNGRIVLPHKVVMGNPATIMKDLSDKNIIMAKEGLKHY</sequence>